<keyword evidence="4" id="KW-1185">Reference proteome</keyword>
<accession>A0A7W8CW55</accession>
<sequence length="151" mass="17017">MNNQSKNPAAKNAQIQTENPDLATRRPPADGTKIRIRFGDNLSVNGILNHCKTAQALVQQLPYTIEMARYTHDLCGITKPLPYQKEEIHCGWLNGDINYSFGIPYLMIPFKDEDQSAYFDYQVNIGVITSPLEELEGLNGTYDVTIERAEP</sequence>
<dbReference type="RefSeq" id="WP_183327592.1">
    <property type="nucleotide sequence ID" value="NZ_JACHHK010000002.1"/>
</dbReference>
<evidence type="ECO:0000313" key="4">
    <source>
        <dbReference type="Proteomes" id="UP000539953"/>
    </source>
</evidence>
<reference evidence="3 4" key="1">
    <citation type="submission" date="2020-08" db="EMBL/GenBank/DDBJ databases">
        <title>Genomic Encyclopedia of Type Strains, Phase IV (KMG-IV): sequencing the most valuable type-strain genomes for metagenomic binning, comparative biology and taxonomic classification.</title>
        <authorList>
            <person name="Goeker M."/>
        </authorList>
    </citation>
    <scope>NUCLEOTIDE SEQUENCE [LARGE SCALE GENOMIC DNA]</scope>
    <source>
        <strain evidence="3 4">DSM 25799</strain>
    </source>
</reference>
<organism evidence="3 4">
    <name type="scientific">Catenisphaera adipataccumulans</name>
    <dbReference type="NCBI Taxonomy" id="700500"/>
    <lineage>
        <taxon>Bacteria</taxon>
        <taxon>Bacillati</taxon>
        <taxon>Bacillota</taxon>
        <taxon>Erysipelotrichia</taxon>
        <taxon>Erysipelotrichales</taxon>
        <taxon>Erysipelotrichaceae</taxon>
        <taxon>Catenisphaera</taxon>
    </lineage>
</organism>
<evidence type="ECO:0000259" key="2">
    <source>
        <dbReference type="Pfam" id="PF18050"/>
    </source>
</evidence>
<proteinExistence type="predicted"/>
<gene>
    <name evidence="3" type="ORF">HNQ47_000725</name>
</gene>
<protein>
    <recommendedName>
        <fullName evidence="2">Cyclophilin-like domain-containing protein</fullName>
    </recommendedName>
</protein>
<dbReference type="EMBL" id="JACHHK010000002">
    <property type="protein sequence ID" value="MBB5182706.1"/>
    <property type="molecule type" value="Genomic_DNA"/>
</dbReference>
<feature type="domain" description="Cyclophilin-like" evidence="2">
    <location>
        <begin position="43"/>
        <end position="147"/>
    </location>
</feature>
<comment type="caution">
    <text evidence="3">The sequence shown here is derived from an EMBL/GenBank/DDBJ whole genome shotgun (WGS) entry which is preliminary data.</text>
</comment>
<evidence type="ECO:0000313" key="3">
    <source>
        <dbReference type="EMBL" id="MBB5182706.1"/>
    </source>
</evidence>
<dbReference type="AlphaFoldDB" id="A0A7W8CW55"/>
<dbReference type="InterPro" id="IPR029000">
    <property type="entry name" value="Cyclophilin-like_dom_sf"/>
</dbReference>
<evidence type="ECO:0000256" key="1">
    <source>
        <dbReference type="SAM" id="MobiDB-lite"/>
    </source>
</evidence>
<name>A0A7W8CW55_9FIRM</name>
<dbReference type="Proteomes" id="UP000539953">
    <property type="component" value="Unassembled WGS sequence"/>
</dbReference>
<feature type="compositionally biased region" description="Polar residues" evidence="1">
    <location>
        <begin position="1"/>
        <end position="19"/>
    </location>
</feature>
<dbReference type="InterPro" id="IPR041183">
    <property type="entry name" value="Cyclophilin-like"/>
</dbReference>
<dbReference type="SUPFAM" id="SSF50891">
    <property type="entry name" value="Cyclophilin-like"/>
    <property type="match status" value="1"/>
</dbReference>
<feature type="region of interest" description="Disordered" evidence="1">
    <location>
        <begin position="1"/>
        <end position="30"/>
    </location>
</feature>
<dbReference type="Pfam" id="PF18050">
    <property type="entry name" value="Cyclophil_like2"/>
    <property type="match status" value="1"/>
</dbReference>
<dbReference type="Gene3D" id="2.40.100.20">
    <property type="match status" value="1"/>
</dbReference>